<reference evidence="2" key="1">
    <citation type="submission" date="2014-09" db="EMBL/GenBank/DDBJ databases">
        <authorList>
            <person name="Magalhaes I.L.F."/>
            <person name="Oliveira U."/>
            <person name="Santos F.R."/>
            <person name="Vidigal T.H.D.A."/>
            <person name="Brescovit A.D."/>
            <person name="Santos A.J."/>
        </authorList>
    </citation>
    <scope>NUCLEOTIDE SEQUENCE</scope>
    <source>
        <tissue evidence="2">Shoot tissue taken approximately 20 cm above the soil surface</tissue>
    </source>
</reference>
<organism evidence="2">
    <name type="scientific">Arundo donax</name>
    <name type="common">Giant reed</name>
    <name type="synonym">Donax arundinaceus</name>
    <dbReference type="NCBI Taxonomy" id="35708"/>
    <lineage>
        <taxon>Eukaryota</taxon>
        <taxon>Viridiplantae</taxon>
        <taxon>Streptophyta</taxon>
        <taxon>Embryophyta</taxon>
        <taxon>Tracheophyta</taxon>
        <taxon>Spermatophyta</taxon>
        <taxon>Magnoliopsida</taxon>
        <taxon>Liliopsida</taxon>
        <taxon>Poales</taxon>
        <taxon>Poaceae</taxon>
        <taxon>PACMAD clade</taxon>
        <taxon>Arundinoideae</taxon>
        <taxon>Arundineae</taxon>
        <taxon>Arundo</taxon>
    </lineage>
</organism>
<name>A0A0A9CJW4_ARUDO</name>
<dbReference type="AlphaFoldDB" id="A0A0A9CJW4"/>
<dbReference type="EMBL" id="GBRH01222014">
    <property type="protein sequence ID" value="JAD75881.1"/>
    <property type="molecule type" value="Transcribed_RNA"/>
</dbReference>
<feature type="region of interest" description="Disordered" evidence="1">
    <location>
        <begin position="53"/>
        <end position="89"/>
    </location>
</feature>
<reference evidence="2" key="2">
    <citation type="journal article" date="2015" name="Data Brief">
        <title>Shoot transcriptome of the giant reed, Arundo donax.</title>
        <authorList>
            <person name="Barrero R.A."/>
            <person name="Guerrero F.D."/>
            <person name="Moolhuijzen P."/>
            <person name="Goolsby J.A."/>
            <person name="Tidwell J."/>
            <person name="Bellgard S.E."/>
            <person name="Bellgard M.I."/>
        </authorList>
    </citation>
    <scope>NUCLEOTIDE SEQUENCE</scope>
    <source>
        <tissue evidence="2">Shoot tissue taken approximately 20 cm above the soil surface</tissue>
    </source>
</reference>
<evidence type="ECO:0000313" key="2">
    <source>
        <dbReference type="EMBL" id="JAD75881.1"/>
    </source>
</evidence>
<sequence>MAGSRLRLEILYLRGRSRSPRSGKSGLGSIWTNWLPRTRRWRWQKRVAWRMRQQQRRKKSMEMEKKWRKRRTRRSWLLSQGTRRRTQRK</sequence>
<evidence type="ECO:0000256" key="1">
    <source>
        <dbReference type="SAM" id="MobiDB-lite"/>
    </source>
</evidence>
<accession>A0A0A9CJW4</accession>
<proteinExistence type="predicted"/>
<protein>
    <submittedName>
        <fullName evidence="2">Uncharacterized protein</fullName>
    </submittedName>
</protein>